<dbReference type="InterPro" id="IPR024234">
    <property type="entry name" value="DUF3801"/>
</dbReference>
<feature type="region of interest" description="Disordered" evidence="1">
    <location>
        <begin position="132"/>
        <end position="206"/>
    </location>
</feature>
<dbReference type="RefSeq" id="WP_126382633.1">
    <property type="nucleotide sequence ID" value="NZ_LR134350.1"/>
</dbReference>
<accession>A0A3S4UXS9</accession>
<dbReference type="EMBL" id="LR134350">
    <property type="protein sequence ID" value="VEG28515.1"/>
    <property type="molecule type" value="Genomic_DNA"/>
</dbReference>
<evidence type="ECO:0008006" key="4">
    <source>
        <dbReference type="Google" id="ProtNLM"/>
    </source>
</evidence>
<dbReference type="Proteomes" id="UP000266895">
    <property type="component" value="Chromosome"/>
</dbReference>
<feature type="compositionally biased region" description="Basic residues" evidence="1">
    <location>
        <begin position="162"/>
        <end position="174"/>
    </location>
</feature>
<keyword evidence="3" id="KW-1185">Reference proteome</keyword>
<protein>
    <recommendedName>
        <fullName evidence="4">DUF3801 domain-containing protein</fullName>
    </recommendedName>
</protein>
<gene>
    <name evidence="2" type="ORF">NCTC11636_01581</name>
</gene>
<evidence type="ECO:0000313" key="2">
    <source>
        <dbReference type="EMBL" id="VEG28515.1"/>
    </source>
</evidence>
<feature type="compositionally biased region" description="Low complexity" evidence="1">
    <location>
        <begin position="191"/>
        <end position="206"/>
    </location>
</feature>
<evidence type="ECO:0000256" key="1">
    <source>
        <dbReference type="SAM" id="MobiDB-lite"/>
    </source>
</evidence>
<proteinExistence type="predicted"/>
<sequence length="206" mass="22779">MLADEGGQAALKVYIEITKDAVKVVSKVVDVTARSLYNITRMAGHGLSQAVSRQLNTGSMSLSRLRRNVGPDLKSVAISPQMARSLRADLRRRGVSFSIEKGADGHSYVHFSGKDINTVRHGLAQVQARISREMKKSVNQPDGRTAQRPSRQRRQEPGAGRRQTRSGRQVKSRRQTLDGIRSRQRAMAGKRAAAPMRSRPARTVAR</sequence>
<evidence type="ECO:0000313" key="3">
    <source>
        <dbReference type="Proteomes" id="UP000266895"/>
    </source>
</evidence>
<dbReference type="AlphaFoldDB" id="A0A3S4UXS9"/>
<dbReference type="KEGG" id="ahw:NCTC11636_01581"/>
<dbReference type="OrthoDB" id="3268439at2"/>
<organism evidence="2 3">
    <name type="scientific">Actinomyces howellii</name>
    <dbReference type="NCBI Taxonomy" id="52771"/>
    <lineage>
        <taxon>Bacteria</taxon>
        <taxon>Bacillati</taxon>
        <taxon>Actinomycetota</taxon>
        <taxon>Actinomycetes</taxon>
        <taxon>Actinomycetales</taxon>
        <taxon>Actinomycetaceae</taxon>
        <taxon>Actinomyces</taxon>
    </lineage>
</organism>
<reference evidence="2 3" key="1">
    <citation type="submission" date="2018-12" db="EMBL/GenBank/DDBJ databases">
        <authorList>
            <consortium name="Pathogen Informatics"/>
        </authorList>
    </citation>
    <scope>NUCLEOTIDE SEQUENCE [LARGE SCALE GENOMIC DNA]</scope>
    <source>
        <strain evidence="2 3">NCTC11636</strain>
    </source>
</reference>
<name>A0A3S4UXS9_9ACTO</name>
<dbReference type="Pfam" id="PF12687">
    <property type="entry name" value="DUF3801"/>
    <property type="match status" value="1"/>
</dbReference>